<protein>
    <recommendedName>
        <fullName evidence="6">Holliday junction branch migration complex subunit RuvA</fullName>
    </recommendedName>
</protein>
<feature type="region of interest" description="Domain III" evidence="6">
    <location>
        <begin position="151"/>
        <end position="201"/>
    </location>
</feature>
<dbReference type="InterPro" id="IPR011114">
    <property type="entry name" value="RuvA_C"/>
</dbReference>
<keyword evidence="8" id="KW-0378">Hydrolase</keyword>
<dbReference type="GO" id="GO:0009379">
    <property type="term" value="C:Holliday junction helicase complex"/>
    <property type="evidence" value="ECO:0007669"/>
    <property type="project" value="InterPro"/>
</dbReference>
<dbReference type="GO" id="GO:0005524">
    <property type="term" value="F:ATP binding"/>
    <property type="evidence" value="ECO:0007669"/>
    <property type="project" value="InterPro"/>
</dbReference>
<evidence type="ECO:0000313" key="9">
    <source>
        <dbReference type="Proteomes" id="UP000196053"/>
    </source>
</evidence>
<dbReference type="HAMAP" id="MF_00031">
    <property type="entry name" value="DNA_HJ_migration_RuvA"/>
    <property type="match status" value="1"/>
</dbReference>
<feature type="region of interest" description="Domain I" evidence="6">
    <location>
        <begin position="1"/>
        <end position="64"/>
    </location>
</feature>
<dbReference type="InterPro" id="IPR012340">
    <property type="entry name" value="NA-bd_OB-fold"/>
</dbReference>
<dbReference type="SUPFAM" id="SSF47781">
    <property type="entry name" value="RuvA domain 2-like"/>
    <property type="match status" value="1"/>
</dbReference>
<dbReference type="Proteomes" id="UP000196053">
    <property type="component" value="Chromosome I"/>
</dbReference>
<evidence type="ECO:0000256" key="2">
    <source>
        <dbReference type="ARBA" id="ARBA00022763"/>
    </source>
</evidence>
<dbReference type="KEGG" id="hsd:SD1D_1641"/>
<comment type="function">
    <text evidence="6">The RuvA-RuvB-RuvC complex processes Holliday junction (HJ) DNA during genetic recombination and DNA repair, while the RuvA-RuvB complex plays an important role in the rescue of blocked DNA replication forks via replication fork reversal (RFR). RuvA specifically binds to HJ cruciform DNA, conferring on it an open structure. The RuvB hexamer acts as an ATP-dependent pump, pulling dsDNA into and through the RuvAB complex. HJ branch migration allows RuvC to scan DNA until it finds its consensus sequence, where it cleaves and resolves the cruciform DNA.</text>
</comment>
<keyword evidence="9" id="KW-1185">Reference proteome</keyword>
<dbReference type="Pfam" id="PF07499">
    <property type="entry name" value="RuvA_C"/>
    <property type="match status" value="1"/>
</dbReference>
<comment type="similarity">
    <text evidence="6">Belongs to the RuvA family.</text>
</comment>
<dbReference type="SUPFAM" id="SSF46929">
    <property type="entry name" value="DNA helicase RuvA subunit, C-terminal domain"/>
    <property type="match status" value="1"/>
</dbReference>
<dbReference type="InterPro" id="IPR000085">
    <property type="entry name" value="RuvA"/>
</dbReference>
<evidence type="ECO:0000256" key="5">
    <source>
        <dbReference type="ARBA" id="ARBA00023204"/>
    </source>
</evidence>
<dbReference type="GO" id="GO:0006281">
    <property type="term" value="P:DNA repair"/>
    <property type="evidence" value="ECO:0007669"/>
    <property type="project" value="UniProtKB-UniRule"/>
</dbReference>
<gene>
    <name evidence="6 8" type="primary">ruvA</name>
    <name evidence="8" type="ORF">SD1D_1641</name>
</gene>
<dbReference type="Gene3D" id="2.40.50.140">
    <property type="entry name" value="Nucleic acid-binding proteins"/>
    <property type="match status" value="1"/>
</dbReference>
<dbReference type="Pfam" id="PF01330">
    <property type="entry name" value="RuvA_N"/>
    <property type="match status" value="1"/>
</dbReference>
<reference evidence="9" key="1">
    <citation type="submission" date="2015-09" db="EMBL/GenBank/DDBJ databases">
        <authorList>
            <person name="Wibberg D."/>
        </authorList>
    </citation>
    <scope>NUCLEOTIDE SEQUENCE [LARGE SCALE GENOMIC DNA]</scope>
    <source>
        <strain evidence="9">SD1D</strain>
    </source>
</reference>
<evidence type="ECO:0000256" key="3">
    <source>
        <dbReference type="ARBA" id="ARBA00023125"/>
    </source>
</evidence>
<keyword evidence="5 6" id="KW-0234">DNA repair</keyword>
<feature type="domain" description="Helix-hairpin-helix DNA-binding motif class 1" evidence="7">
    <location>
        <begin position="108"/>
        <end position="127"/>
    </location>
</feature>
<evidence type="ECO:0000256" key="4">
    <source>
        <dbReference type="ARBA" id="ARBA00023172"/>
    </source>
</evidence>
<dbReference type="CDD" id="cd14332">
    <property type="entry name" value="UBA_RuvA_C"/>
    <property type="match status" value="1"/>
</dbReference>
<dbReference type="InterPro" id="IPR036267">
    <property type="entry name" value="RuvA_C_sf"/>
</dbReference>
<dbReference type="Pfam" id="PF14520">
    <property type="entry name" value="HHH_5"/>
    <property type="match status" value="1"/>
</dbReference>
<keyword evidence="8" id="KW-0067">ATP-binding</keyword>
<keyword evidence="2 6" id="KW-0227">DNA damage</keyword>
<dbReference type="EMBL" id="LN879430">
    <property type="protein sequence ID" value="CUH93186.1"/>
    <property type="molecule type" value="Genomic_DNA"/>
</dbReference>
<keyword evidence="1 6" id="KW-0963">Cytoplasm</keyword>
<keyword evidence="8" id="KW-0547">Nucleotide-binding</keyword>
<evidence type="ECO:0000256" key="1">
    <source>
        <dbReference type="ARBA" id="ARBA00022490"/>
    </source>
</evidence>
<keyword evidence="4 6" id="KW-0233">DNA recombination</keyword>
<organism evidence="8 9">
    <name type="scientific">Herbinix luporum</name>
    <dbReference type="NCBI Taxonomy" id="1679721"/>
    <lineage>
        <taxon>Bacteria</taxon>
        <taxon>Bacillati</taxon>
        <taxon>Bacillota</taxon>
        <taxon>Clostridia</taxon>
        <taxon>Lachnospirales</taxon>
        <taxon>Lachnospiraceae</taxon>
        <taxon>Herbinix</taxon>
    </lineage>
</organism>
<accession>A0A0K8J6B9</accession>
<dbReference type="NCBIfam" id="TIGR00084">
    <property type="entry name" value="ruvA"/>
    <property type="match status" value="1"/>
</dbReference>
<evidence type="ECO:0000256" key="6">
    <source>
        <dbReference type="HAMAP-Rule" id="MF_00031"/>
    </source>
</evidence>
<dbReference type="RefSeq" id="WP_058258450.1">
    <property type="nucleotide sequence ID" value="NZ_DUPS01000069.1"/>
</dbReference>
<feature type="domain" description="Helix-hairpin-helix DNA-binding motif class 1" evidence="7">
    <location>
        <begin position="73"/>
        <end position="92"/>
    </location>
</feature>
<keyword evidence="3 6" id="KW-0238">DNA-binding</keyword>
<keyword evidence="8" id="KW-0347">Helicase</keyword>
<comment type="caution">
    <text evidence="6">Lacks conserved residue(s) required for the propagation of feature annotation.</text>
</comment>
<dbReference type="OrthoDB" id="5293449at2"/>
<dbReference type="SUPFAM" id="SSF50249">
    <property type="entry name" value="Nucleic acid-binding proteins"/>
    <property type="match status" value="1"/>
</dbReference>
<evidence type="ECO:0000313" key="8">
    <source>
        <dbReference type="EMBL" id="CUH93186.1"/>
    </source>
</evidence>
<dbReference type="GO" id="GO:0005737">
    <property type="term" value="C:cytoplasm"/>
    <property type="evidence" value="ECO:0007669"/>
    <property type="project" value="UniProtKB-SubCell"/>
</dbReference>
<comment type="domain">
    <text evidence="6">Has three domains with a flexible linker between the domains II and III and assumes an 'L' shape. Domain III is highly mobile and contacts RuvB.</text>
</comment>
<dbReference type="Gene3D" id="1.10.150.20">
    <property type="entry name" value="5' to 3' exonuclease, C-terminal subdomain"/>
    <property type="match status" value="1"/>
</dbReference>
<dbReference type="InterPro" id="IPR003583">
    <property type="entry name" value="Hlx-hairpin-Hlx_DNA-bd_motif"/>
</dbReference>
<dbReference type="GO" id="GO:0048476">
    <property type="term" value="C:Holliday junction resolvase complex"/>
    <property type="evidence" value="ECO:0007669"/>
    <property type="project" value="UniProtKB-UniRule"/>
</dbReference>
<comment type="subunit">
    <text evidence="6">Homotetramer. Forms an RuvA(8)-RuvB(12)-Holliday junction (HJ) complex. HJ DNA is sandwiched between 2 RuvA tetramers; dsDNA enters through RuvA and exits via RuvB. An RuvB hexamer assembles on each DNA strand where it exits the tetramer. Each RuvB hexamer is contacted by two RuvA subunits (via domain III) on 2 adjacent RuvB subunits; this complex drives branch migration. In the full resolvosome a probable DNA-RuvA(4)-RuvB(12)-RuvC(2) complex forms which resolves the HJ.</text>
</comment>
<dbReference type="GO" id="GO:0009378">
    <property type="term" value="F:four-way junction helicase activity"/>
    <property type="evidence" value="ECO:0007669"/>
    <property type="project" value="InterPro"/>
</dbReference>
<dbReference type="GO" id="GO:0006310">
    <property type="term" value="P:DNA recombination"/>
    <property type="evidence" value="ECO:0007669"/>
    <property type="project" value="UniProtKB-UniRule"/>
</dbReference>
<evidence type="ECO:0000259" key="7">
    <source>
        <dbReference type="SMART" id="SM00278"/>
    </source>
</evidence>
<dbReference type="AlphaFoldDB" id="A0A0K8J6B9"/>
<sequence>MIGYIKGELADIKENYIILETGNIGYEINLPTSAIMELPPRKSTIKIYTYLYVREDALSLYGFLTKDDLEMFKLLITVNGIGPKGALGILSKITADEIRFAILAGDTKALAKAPGVGQKTASKIILELKDKIQLEDAFMDKLQNQTDKKIKDNLYDKREEAVQALIALGYSSSDAYKIISQIDITEEMNTEDILKLCLKRI</sequence>
<proteinExistence type="inferred from homology"/>
<dbReference type="GO" id="GO:0016787">
    <property type="term" value="F:hydrolase activity"/>
    <property type="evidence" value="ECO:0007669"/>
    <property type="project" value="UniProtKB-KW"/>
</dbReference>
<dbReference type="Gene3D" id="1.10.8.10">
    <property type="entry name" value="DNA helicase RuvA subunit, C-terminal domain"/>
    <property type="match status" value="1"/>
</dbReference>
<dbReference type="InterPro" id="IPR010994">
    <property type="entry name" value="RuvA_2-like"/>
</dbReference>
<dbReference type="SMART" id="SM00278">
    <property type="entry name" value="HhH1"/>
    <property type="match status" value="2"/>
</dbReference>
<feature type="region of interest" description="Domain II" evidence="6">
    <location>
        <begin position="65"/>
        <end position="142"/>
    </location>
</feature>
<name>A0A0K8J6B9_9FIRM</name>
<dbReference type="GO" id="GO:0000400">
    <property type="term" value="F:four-way junction DNA binding"/>
    <property type="evidence" value="ECO:0007669"/>
    <property type="project" value="UniProtKB-UniRule"/>
</dbReference>
<comment type="subcellular location">
    <subcellularLocation>
        <location evidence="6">Cytoplasm</location>
    </subcellularLocation>
</comment>
<dbReference type="InterPro" id="IPR013849">
    <property type="entry name" value="DNA_helicase_Holl-junc_RuvA_I"/>
</dbReference>